<organism evidence="1 2">
    <name type="scientific">Cirrhinus molitorella</name>
    <name type="common">mud carp</name>
    <dbReference type="NCBI Taxonomy" id="172907"/>
    <lineage>
        <taxon>Eukaryota</taxon>
        <taxon>Metazoa</taxon>
        <taxon>Chordata</taxon>
        <taxon>Craniata</taxon>
        <taxon>Vertebrata</taxon>
        <taxon>Euteleostomi</taxon>
        <taxon>Actinopterygii</taxon>
        <taxon>Neopterygii</taxon>
        <taxon>Teleostei</taxon>
        <taxon>Ostariophysi</taxon>
        <taxon>Cypriniformes</taxon>
        <taxon>Cyprinidae</taxon>
        <taxon>Labeoninae</taxon>
        <taxon>Labeonini</taxon>
        <taxon>Cirrhinus</taxon>
    </lineage>
</organism>
<accession>A0AA88P7M1</accession>
<protein>
    <submittedName>
        <fullName evidence="1">Uncharacterized protein</fullName>
    </submittedName>
</protein>
<dbReference type="AlphaFoldDB" id="A0AA88P7M1"/>
<reference evidence="1" key="1">
    <citation type="submission" date="2023-08" db="EMBL/GenBank/DDBJ databases">
        <title>Chromosome-level Genome Assembly of mud carp (Cirrhinus molitorella).</title>
        <authorList>
            <person name="Liu H."/>
        </authorList>
    </citation>
    <scope>NUCLEOTIDE SEQUENCE</scope>
    <source>
        <strain evidence="1">Prfri</strain>
        <tissue evidence="1">Muscle</tissue>
    </source>
</reference>
<sequence length="163" mass="17599">MNCQPCDYLPPPSAFPFLQTPETQTQAVMKRKTPVLFDLPYQLHARSRVARPDEHVMKREEVGDGDLSINPLVPLMHALMHIPARILHATCATCAMADDSGATPPLPGCALPSRSCPSAPFEGVLGGIEESRRRGGMNRCGSGEWKYSGVMLCAVSQGISPAQ</sequence>
<comment type="caution">
    <text evidence="1">The sequence shown here is derived from an EMBL/GenBank/DDBJ whole genome shotgun (WGS) entry which is preliminary data.</text>
</comment>
<proteinExistence type="predicted"/>
<name>A0AA88P7M1_9TELE</name>
<gene>
    <name evidence="1" type="ORF">Q8A67_022353</name>
</gene>
<dbReference type="EMBL" id="JAUYZG010000022">
    <property type="protein sequence ID" value="KAK2872456.1"/>
    <property type="molecule type" value="Genomic_DNA"/>
</dbReference>
<keyword evidence="2" id="KW-1185">Reference proteome</keyword>
<evidence type="ECO:0000313" key="1">
    <source>
        <dbReference type="EMBL" id="KAK2872456.1"/>
    </source>
</evidence>
<dbReference type="Proteomes" id="UP001187343">
    <property type="component" value="Unassembled WGS sequence"/>
</dbReference>
<evidence type="ECO:0000313" key="2">
    <source>
        <dbReference type="Proteomes" id="UP001187343"/>
    </source>
</evidence>